<dbReference type="Gene3D" id="3.40.50.10380">
    <property type="entry name" value="Malic enzyme, N-terminal domain"/>
    <property type="match status" value="1"/>
</dbReference>
<name>A0A831JX89_9GAMM</name>
<proteinExistence type="predicted"/>
<protein>
    <submittedName>
        <fullName evidence="3">Malate dehydrogenase</fullName>
    </submittedName>
</protein>
<dbReference type="InterPro" id="IPR051674">
    <property type="entry name" value="Malate_Decarboxylase"/>
</dbReference>
<dbReference type="InterPro" id="IPR012301">
    <property type="entry name" value="Malic_N_dom"/>
</dbReference>
<dbReference type="AlphaFoldDB" id="A0A831JX89"/>
<dbReference type="PANTHER" id="PTHR43237">
    <property type="entry name" value="NADP-DEPENDENT MALIC ENZYME"/>
    <property type="match status" value="1"/>
</dbReference>
<evidence type="ECO:0000313" key="3">
    <source>
        <dbReference type="EMBL" id="HDK37995.1"/>
    </source>
</evidence>
<evidence type="ECO:0000259" key="2">
    <source>
        <dbReference type="SMART" id="SM01274"/>
    </source>
</evidence>
<reference evidence="3" key="1">
    <citation type="journal article" date="2020" name="mSystems">
        <title>Genome- and Community-Level Interaction Insights into Carbon Utilization and Element Cycling Functions of Hydrothermarchaeota in Hydrothermal Sediment.</title>
        <authorList>
            <person name="Zhou Z."/>
            <person name="Liu Y."/>
            <person name="Xu W."/>
            <person name="Pan J."/>
            <person name="Luo Z.H."/>
            <person name="Li M."/>
        </authorList>
    </citation>
    <scope>NUCLEOTIDE SEQUENCE [LARGE SCALE GENOMIC DNA]</scope>
    <source>
        <strain evidence="3">HyVt-26</strain>
    </source>
</reference>
<dbReference type="SMART" id="SM01274">
    <property type="entry name" value="malic"/>
    <property type="match status" value="1"/>
</dbReference>
<sequence>MSKDADADINQAALEYHQYPVPGKISVELTKPTASQQDLALAYTPGVAEPVRRIAENPEDAYKYTAKGNLVAVITDGTAVLGLGRTGALAGKPVMEGKAVLFKHFAGIDVFDIEVNAEHPNEFIDTVVRIAPTFGGINL</sequence>
<dbReference type="Proteomes" id="UP000885822">
    <property type="component" value="Unassembled WGS sequence"/>
</dbReference>
<gene>
    <name evidence="3" type="ORF">ENG92_03150</name>
</gene>
<comment type="caution">
    <text evidence="3">The sequence shown here is derived from an EMBL/GenBank/DDBJ whole genome shotgun (WGS) entry which is preliminary data.</text>
</comment>
<accession>A0A831JX89</accession>
<dbReference type="InterPro" id="IPR046346">
    <property type="entry name" value="Aminoacid_DH-like_N_sf"/>
</dbReference>
<dbReference type="EMBL" id="DRCV01000139">
    <property type="protein sequence ID" value="HDK37995.1"/>
    <property type="molecule type" value="Genomic_DNA"/>
</dbReference>
<dbReference type="GO" id="GO:0016616">
    <property type="term" value="F:oxidoreductase activity, acting on the CH-OH group of donors, NAD or NADP as acceptor"/>
    <property type="evidence" value="ECO:0007669"/>
    <property type="project" value="InterPro"/>
</dbReference>
<feature type="domain" description="Malic enzyme N-terminal" evidence="2">
    <location>
        <begin position="22"/>
        <end position="139"/>
    </location>
</feature>
<dbReference type="GO" id="GO:0004470">
    <property type="term" value="F:malic enzyme activity"/>
    <property type="evidence" value="ECO:0007669"/>
    <property type="project" value="InterPro"/>
</dbReference>
<keyword evidence="1" id="KW-0560">Oxidoreductase</keyword>
<evidence type="ECO:0000256" key="1">
    <source>
        <dbReference type="ARBA" id="ARBA00023002"/>
    </source>
</evidence>
<dbReference type="InterPro" id="IPR037062">
    <property type="entry name" value="Malic_N_dom_sf"/>
</dbReference>
<organism evidence="3">
    <name type="scientific">Thiolapillus brandeum</name>
    <dbReference type="NCBI Taxonomy" id="1076588"/>
    <lineage>
        <taxon>Bacteria</taxon>
        <taxon>Pseudomonadati</taxon>
        <taxon>Pseudomonadota</taxon>
        <taxon>Gammaproteobacteria</taxon>
        <taxon>Chromatiales</taxon>
        <taxon>Sedimenticolaceae</taxon>
        <taxon>Thiolapillus</taxon>
    </lineage>
</organism>
<dbReference type="PANTHER" id="PTHR43237:SF4">
    <property type="entry name" value="NADP-DEPENDENT MALIC ENZYME"/>
    <property type="match status" value="1"/>
</dbReference>
<feature type="non-terminal residue" evidence="3">
    <location>
        <position position="139"/>
    </location>
</feature>
<dbReference type="Pfam" id="PF00390">
    <property type="entry name" value="malic"/>
    <property type="match status" value="1"/>
</dbReference>
<dbReference type="SUPFAM" id="SSF53223">
    <property type="entry name" value="Aminoacid dehydrogenase-like, N-terminal domain"/>
    <property type="match status" value="1"/>
</dbReference>